<evidence type="ECO:0000256" key="1">
    <source>
        <dbReference type="SAM" id="SignalP"/>
    </source>
</evidence>
<dbReference type="SUPFAM" id="SSF56219">
    <property type="entry name" value="DNase I-like"/>
    <property type="match status" value="1"/>
</dbReference>
<dbReference type="Gene3D" id="3.60.10.10">
    <property type="entry name" value="Endonuclease/exonuclease/phosphatase"/>
    <property type="match status" value="1"/>
</dbReference>
<feature type="domain" description="Peptidase C-terminal archaeal/bacterial" evidence="3">
    <location>
        <begin position="336"/>
        <end position="403"/>
    </location>
</feature>
<organism evidence="4 5">
    <name type="scientific">Thalassomonas haliotis</name>
    <dbReference type="NCBI Taxonomy" id="485448"/>
    <lineage>
        <taxon>Bacteria</taxon>
        <taxon>Pseudomonadati</taxon>
        <taxon>Pseudomonadota</taxon>
        <taxon>Gammaproteobacteria</taxon>
        <taxon>Alteromonadales</taxon>
        <taxon>Colwelliaceae</taxon>
        <taxon>Thalassomonas</taxon>
    </lineage>
</organism>
<evidence type="ECO:0000313" key="5">
    <source>
        <dbReference type="Proteomes" id="UP001215231"/>
    </source>
</evidence>
<dbReference type="Proteomes" id="UP001215231">
    <property type="component" value="Chromosome"/>
</dbReference>
<accession>A0ABY7VGR4</accession>
<evidence type="ECO:0000259" key="3">
    <source>
        <dbReference type="Pfam" id="PF04151"/>
    </source>
</evidence>
<protein>
    <submittedName>
        <fullName evidence="4">Endonuclease/exonuclease/phosphatase family protein</fullName>
    </submittedName>
</protein>
<keyword evidence="1" id="KW-0732">Signal</keyword>
<dbReference type="InterPro" id="IPR036691">
    <property type="entry name" value="Endo/exonu/phosph_ase_sf"/>
</dbReference>
<reference evidence="4 5" key="1">
    <citation type="journal article" date="2022" name="Mar. Drugs">
        <title>Bioassay-Guided Fractionation Leads to the Detection of Cholic Acid Generated by the Rare Thalassomonas sp.</title>
        <authorList>
            <person name="Pheiffer F."/>
            <person name="Schneider Y.K."/>
            <person name="Hansen E.H."/>
            <person name="Andersen J.H."/>
            <person name="Isaksson J."/>
            <person name="Busche T."/>
            <person name="R C."/>
            <person name="Kalinowski J."/>
            <person name="Zyl L.V."/>
            <person name="Trindade M."/>
        </authorList>
    </citation>
    <scope>NUCLEOTIDE SEQUENCE [LARGE SCALE GENOMIC DNA]</scope>
    <source>
        <strain evidence="4 5">A5K-61T</strain>
    </source>
</reference>
<keyword evidence="5" id="KW-1185">Reference proteome</keyword>
<dbReference type="GO" id="GO:0004519">
    <property type="term" value="F:endonuclease activity"/>
    <property type="evidence" value="ECO:0007669"/>
    <property type="project" value="UniProtKB-KW"/>
</dbReference>
<feature type="domain" description="Endonuclease/exonuclease/phosphatase" evidence="2">
    <location>
        <begin position="35"/>
        <end position="301"/>
    </location>
</feature>
<dbReference type="Pfam" id="PF04151">
    <property type="entry name" value="PPC"/>
    <property type="match status" value="1"/>
</dbReference>
<dbReference type="Pfam" id="PF03372">
    <property type="entry name" value="Exo_endo_phos"/>
    <property type="match status" value="1"/>
</dbReference>
<name>A0ABY7VGR4_9GAMM</name>
<sequence length="437" mass="49509">MINKNKCFIRSSRVICGLCAVLATPLTFANEIKIMSYNVLAGSDWQSRMLDVAETTRTLNPDIVAFQEALPALRRSDSDDQQSALERALAGSKWHFFRWDQELGHRNCAPIALDTSRFTPIANGSVILNFTDEISQSQWQDLWELHDLFHKDHTFVEFRYLTWLVVEDNDGKRYSIMNTHYETYPEPERGAPDEPEKLEYFRELLHRVFQHMSAKAVEQGELLRAQYGATPILLGDFEYGDLDDPAIKTIVDGGYQDTWLTLNVEDRNNRRAARGIDHIFVDKALLVKEAYYDWTADASDHQPLIAVLDTTPARAVSHVSLKKQDIAGERLSWQHFHFQVPDNTAELNVVIKGGKGEAGLYVNNGKQAATRSNYVCKTQINGHRQACVITAPKPGAWTFSLYGYSNYSGVRLEASARKSQAAEFNDGREKLDEGLSN</sequence>
<dbReference type="EMBL" id="CP059693">
    <property type="protein sequence ID" value="WDE12718.1"/>
    <property type="molecule type" value="Genomic_DNA"/>
</dbReference>
<gene>
    <name evidence="4" type="ORF">H3N35_04410</name>
</gene>
<keyword evidence="4" id="KW-0255">Endonuclease</keyword>
<evidence type="ECO:0000313" key="4">
    <source>
        <dbReference type="EMBL" id="WDE12718.1"/>
    </source>
</evidence>
<feature type="chain" id="PRO_5046919844" evidence="1">
    <location>
        <begin position="30"/>
        <end position="437"/>
    </location>
</feature>
<dbReference type="RefSeq" id="WP_274053024.1">
    <property type="nucleotide sequence ID" value="NZ_CP059693.1"/>
</dbReference>
<dbReference type="InterPro" id="IPR007280">
    <property type="entry name" value="Peptidase_C_arc/bac"/>
</dbReference>
<proteinExistence type="predicted"/>
<feature type="signal peptide" evidence="1">
    <location>
        <begin position="1"/>
        <end position="29"/>
    </location>
</feature>
<keyword evidence="4" id="KW-0378">Hydrolase</keyword>
<dbReference type="Gene3D" id="2.60.120.380">
    <property type="match status" value="1"/>
</dbReference>
<evidence type="ECO:0000259" key="2">
    <source>
        <dbReference type="Pfam" id="PF03372"/>
    </source>
</evidence>
<keyword evidence="4" id="KW-0540">Nuclease</keyword>
<dbReference type="InterPro" id="IPR005135">
    <property type="entry name" value="Endo/exonuclease/phosphatase"/>
</dbReference>